<evidence type="ECO:0000256" key="6">
    <source>
        <dbReference type="ARBA" id="ARBA00022801"/>
    </source>
</evidence>
<keyword evidence="6 10" id="KW-0378">Hydrolase</keyword>
<evidence type="ECO:0000256" key="4">
    <source>
        <dbReference type="ARBA" id="ARBA00022729"/>
    </source>
</evidence>
<evidence type="ECO:0000256" key="3">
    <source>
        <dbReference type="ARBA" id="ARBA00022651"/>
    </source>
</evidence>
<keyword evidence="3" id="KW-0858">Xylan degradation</keyword>
<dbReference type="Gene3D" id="3.20.20.80">
    <property type="entry name" value="Glycosidases"/>
    <property type="match status" value="1"/>
</dbReference>
<feature type="signal peptide" evidence="12">
    <location>
        <begin position="1"/>
        <end position="34"/>
    </location>
</feature>
<dbReference type="PANTHER" id="PTHR31490:SF88">
    <property type="entry name" value="BETA-XYLANASE"/>
    <property type="match status" value="1"/>
</dbReference>
<gene>
    <name evidence="14" type="ORF">MOP44_20580</name>
</gene>
<proteinExistence type="inferred from homology"/>
<keyword evidence="8 10" id="KW-0326">Glycosidase</keyword>
<dbReference type="EMBL" id="CP093313">
    <property type="protein sequence ID" value="UWZ82955.1"/>
    <property type="molecule type" value="Genomic_DNA"/>
</dbReference>
<keyword evidence="5" id="KW-0677">Repeat</keyword>
<keyword evidence="7 10" id="KW-0119">Carbohydrate metabolism</keyword>
<evidence type="ECO:0000256" key="1">
    <source>
        <dbReference type="ARBA" id="ARBA00000681"/>
    </source>
</evidence>
<dbReference type="PRINTS" id="PR00134">
    <property type="entry name" value="GLHYDRLASE10"/>
</dbReference>
<dbReference type="Gene3D" id="2.60.120.260">
    <property type="entry name" value="Galactose-binding domain-like"/>
    <property type="match status" value="3"/>
</dbReference>
<evidence type="ECO:0000256" key="7">
    <source>
        <dbReference type="ARBA" id="ARBA00023277"/>
    </source>
</evidence>
<reference evidence="14" key="1">
    <citation type="submission" date="2021-04" db="EMBL/GenBank/DDBJ databases">
        <title>Phylogenetic analysis of Acidobacteriaceae.</title>
        <authorList>
            <person name="Qiu L."/>
            <person name="Zhang Q."/>
        </authorList>
    </citation>
    <scope>NUCLEOTIDE SEQUENCE</scope>
    <source>
        <strain evidence="14">DSM 25168</strain>
    </source>
</reference>
<evidence type="ECO:0000259" key="13">
    <source>
        <dbReference type="PROSITE" id="PS51760"/>
    </source>
</evidence>
<sequence length="982" mass="104252">MFHFASDFNRQRSIRLFAYLLTLAFFLAPRSLHAQVVATYDFENGSTQGWGSFYNASTPVSTSAAAQSGNYSLLTTTSAGATGGPSIQLAGVLLPGAKYTITGFVRLTSGETATNANFTIARTDPSCSGGTCYDTIGTYQVPVNSSGWAQIGGTFNASATETGALLYAQLVGAGASQSFYLDDVVITQTAPPPGGTPVATYTWADGGLDGWFPFGSPTLTNAMATDPAGNQHALLTTNRTAGYMGPALNLLSLNTLKAGATYQVSAYVMLAQADASSPTISMSTKLADCATSGTYSNLATSSPLTGGTWAKLQGTFSFSNQPGPPTGLTLYFQSSSATDSFYISDVVISQLAPPPPDPSQQDNSGISTNFDDGGTDGWTGRGSATVTNTANVAHTGTNSLYVTGRTANWNGASISISNKMYPGSVYNISGWVMLQPNDGTNHTINVSLQTTIGGNTSFPSVTPYPGPTIPADGQWHQVSVMGYNMASAYDQGQASLYFQTVSSGNDLVSFYLDDFQLTYVAPPSIQTDIPSIFQTLSPFFPVGAAVDATDLSGAHEQLLTKHFNSITPGNEMKWSSVESTKGSFTFGPADNEVNVAVCNNMLVRGHNLVWATGAQTPSYAYGDGTNSPTNQATVIANIQEHIQNEVQHFGTKVGLWDVVNEPLDPNQPDCLVHGPFYQVLGKSYLDVAFQAARQYAPAGTKLYLNDYSTADTNRLACLVQVVNDLRSRGVPVDGVGHEMHNAINYPSVNAMVHAINTIADNFPGIEQQVTEYDESVYNGGDRTHDYGSNIPPSVLAEQGWLYADTFDAFKSLAGKLNRVTIWGMADDDTWLDSFPINRTDYPLPFDHTLQAKPAYWGIVDKSQLPGYGMTLSSTVTAGTSDTRTITLTATNGSVGTAWGMQLNGLTLKQTSGPLCTPTMTAPSFPMVLGDLPADGSASVTFTLRINSCNPNAKWTLTVPWAANVYENGTYTTTIDFNRGAKP</sequence>
<evidence type="ECO:0000256" key="2">
    <source>
        <dbReference type="ARBA" id="ARBA00007495"/>
    </source>
</evidence>
<evidence type="ECO:0000313" key="15">
    <source>
        <dbReference type="Proteomes" id="UP001059380"/>
    </source>
</evidence>
<dbReference type="SMART" id="SM00633">
    <property type="entry name" value="Glyco_10"/>
    <property type="match status" value="1"/>
</dbReference>
<dbReference type="SUPFAM" id="SSF49785">
    <property type="entry name" value="Galactose-binding domain-like"/>
    <property type="match status" value="3"/>
</dbReference>
<feature type="chain" id="PRO_5039921529" description="Beta-xylanase" evidence="12">
    <location>
        <begin position="35"/>
        <end position="982"/>
    </location>
</feature>
<dbReference type="InterPro" id="IPR001000">
    <property type="entry name" value="GH10_dom"/>
</dbReference>
<evidence type="ECO:0000313" key="14">
    <source>
        <dbReference type="EMBL" id="UWZ82955.1"/>
    </source>
</evidence>
<dbReference type="GO" id="GO:0045493">
    <property type="term" value="P:xylan catabolic process"/>
    <property type="evidence" value="ECO:0007669"/>
    <property type="project" value="UniProtKB-KW"/>
</dbReference>
<protein>
    <recommendedName>
        <fullName evidence="10">Beta-xylanase</fullName>
        <ecNumber evidence="10">3.2.1.8</ecNumber>
    </recommendedName>
</protein>
<dbReference type="Proteomes" id="UP001059380">
    <property type="component" value="Chromosome"/>
</dbReference>
<evidence type="ECO:0000256" key="11">
    <source>
        <dbReference type="SAM" id="MobiDB-lite"/>
    </source>
</evidence>
<evidence type="ECO:0000256" key="5">
    <source>
        <dbReference type="ARBA" id="ARBA00022737"/>
    </source>
</evidence>
<dbReference type="GO" id="GO:0031176">
    <property type="term" value="F:endo-1,4-beta-xylanase activity"/>
    <property type="evidence" value="ECO:0007669"/>
    <property type="project" value="UniProtKB-EC"/>
</dbReference>
<name>A0A9J7BK62_9BACT</name>
<dbReference type="InterPro" id="IPR017853">
    <property type="entry name" value="GH"/>
</dbReference>
<evidence type="ECO:0000256" key="8">
    <source>
        <dbReference type="ARBA" id="ARBA00023295"/>
    </source>
</evidence>
<evidence type="ECO:0000256" key="9">
    <source>
        <dbReference type="ARBA" id="ARBA00023326"/>
    </source>
</evidence>
<dbReference type="InterPro" id="IPR008979">
    <property type="entry name" value="Galactose-bd-like_sf"/>
</dbReference>
<dbReference type="Pfam" id="PF00331">
    <property type="entry name" value="Glyco_hydro_10"/>
    <property type="match status" value="1"/>
</dbReference>
<dbReference type="PANTHER" id="PTHR31490">
    <property type="entry name" value="GLYCOSYL HYDROLASE"/>
    <property type="match status" value="1"/>
</dbReference>
<feature type="domain" description="GH10" evidence="13">
    <location>
        <begin position="526"/>
        <end position="861"/>
    </location>
</feature>
<dbReference type="InterPro" id="IPR003305">
    <property type="entry name" value="CenC_carb-bd"/>
</dbReference>
<dbReference type="SUPFAM" id="SSF51445">
    <property type="entry name" value="(Trans)glycosidases"/>
    <property type="match status" value="1"/>
</dbReference>
<keyword evidence="4 12" id="KW-0732">Signal</keyword>
<dbReference type="Pfam" id="PF02018">
    <property type="entry name" value="CBM_4_9"/>
    <property type="match status" value="3"/>
</dbReference>
<keyword evidence="9 10" id="KW-0624">Polysaccharide degradation</keyword>
<evidence type="ECO:0000256" key="10">
    <source>
        <dbReference type="RuleBase" id="RU361174"/>
    </source>
</evidence>
<keyword evidence="15" id="KW-1185">Reference proteome</keyword>
<comment type="similarity">
    <text evidence="2 10">Belongs to the glycosyl hydrolase 10 (cellulase F) family.</text>
</comment>
<organism evidence="14 15">
    <name type="scientific">Occallatibacter riparius</name>
    <dbReference type="NCBI Taxonomy" id="1002689"/>
    <lineage>
        <taxon>Bacteria</taxon>
        <taxon>Pseudomonadati</taxon>
        <taxon>Acidobacteriota</taxon>
        <taxon>Terriglobia</taxon>
        <taxon>Terriglobales</taxon>
        <taxon>Acidobacteriaceae</taxon>
        <taxon>Occallatibacter</taxon>
    </lineage>
</organism>
<dbReference type="PROSITE" id="PS51760">
    <property type="entry name" value="GH10_2"/>
    <property type="match status" value="1"/>
</dbReference>
<dbReference type="EC" id="3.2.1.8" evidence="10"/>
<dbReference type="RefSeq" id="WP_260792288.1">
    <property type="nucleotide sequence ID" value="NZ_CP093313.1"/>
</dbReference>
<dbReference type="InterPro" id="IPR044846">
    <property type="entry name" value="GH10"/>
</dbReference>
<dbReference type="KEGG" id="orp:MOP44_20580"/>
<dbReference type="AlphaFoldDB" id="A0A9J7BK62"/>
<feature type="region of interest" description="Disordered" evidence="11">
    <location>
        <begin position="351"/>
        <end position="381"/>
    </location>
</feature>
<evidence type="ECO:0000256" key="12">
    <source>
        <dbReference type="SAM" id="SignalP"/>
    </source>
</evidence>
<comment type="catalytic activity">
    <reaction evidence="1 10">
        <text>Endohydrolysis of (1-&gt;4)-beta-D-xylosidic linkages in xylans.</text>
        <dbReference type="EC" id="3.2.1.8"/>
    </reaction>
</comment>
<accession>A0A9J7BK62</accession>